<dbReference type="InterPro" id="IPR025194">
    <property type="entry name" value="RodZ-like_C"/>
</dbReference>
<accession>A0ABT0SFY7</accession>
<keyword evidence="1" id="KW-1133">Transmembrane helix</keyword>
<comment type="caution">
    <text evidence="3">The sequence shown here is derived from an EMBL/GenBank/DDBJ whole genome shotgun (WGS) entry which is preliminary data.</text>
</comment>
<dbReference type="Proteomes" id="UP001431235">
    <property type="component" value="Unassembled WGS sequence"/>
</dbReference>
<dbReference type="SUPFAM" id="SSF47413">
    <property type="entry name" value="lambda repressor-like DNA-binding domains"/>
    <property type="match status" value="1"/>
</dbReference>
<evidence type="ECO:0000313" key="3">
    <source>
        <dbReference type="EMBL" id="MCL7714021.1"/>
    </source>
</evidence>
<evidence type="ECO:0000256" key="1">
    <source>
        <dbReference type="SAM" id="Phobius"/>
    </source>
</evidence>
<sequence>MSNDPGLNALEGAVGCGEQLRQAREAAGLTLSDVAARLHMPVQVVGALEQEQWERLGAPVFVRGQLRSYARLLGVDLDGLLQKAGIAPVEPPRLVSHTHTPRLRRMAENLGRRAVYVVITAALAVPVWYALDGKFGDAPPSTASLDVVPDRVPAAPSAAAGGAGTEPAARPQADRAPYIASMAPLARPSAAVRAPAPDAGMTLDFRGDSWMEVSAPDGSIVEKALVRAGEKRSYTLGQVGRIKVGNATEVDLRQDGESIDLAGYTSGNNVARFTVSSDGSVAPVSH</sequence>
<dbReference type="EMBL" id="JAIKTS010000001">
    <property type="protein sequence ID" value="MCL7714021.1"/>
    <property type="molecule type" value="Genomic_DNA"/>
</dbReference>
<dbReference type="Pfam" id="PF13413">
    <property type="entry name" value="HTH_25"/>
    <property type="match status" value="1"/>
</dbReference>
<organism evidence="3 4">
    <name type="scientific">Stenotrophomonas mori</name>
    <dbReference type="NCBI Taxonomy" id="2871096"/>
    <lineage>
        <taxon>Bacteria</taxon>
        <taxon>Pseudomonadati</taxon>
        <taxon>Pseudomonadota</taxon>
        <taxon>Gammaproteobacteria</taxon>
        <taxon>Lysobacterales</taxon>
        <taxon>Lysobacteraceae</taxon>
        <taxon>Stenotrophomonas</taxon>
    </lineage>
</organism>
<feature type="transmembrane region" description="Helical" evidence="1">
    <location>
        <begin position="114"/>
        <end position="131"/>
    </location>
</feature>
<proteinExistence type="predicted"/>
<evidence type="ECO:0000313" key="4">
    <source>
        <dbReference type="Proteomes" id="UP001431235"/>
    </source>
</evidence>
<dbReference type="InterPro" id="IPR010982">
    <property type="entry name" value="Lambda_DNA-bd_dom_sf"/>
</dbReference>
<name>A0ABT0SFY7_9GAMM</name>
<evidence type="ECO:0000259" key="2">
    <source>
        <dbReference type="PROSITE" id="PS50943"/>
    </source>
</evidence>
<feature type="domain" description="HTH cro/C1-type" evidence="2">
    <location>
        <begin position="20"/>
        <end position="80"/>
    </location>
</feature>
<dbReference type="PANTHER" id="PTHR34475:SF1">
    <property type="entry name" value="CYTOSKELETON PROTEIN RODZ"/>
    <property type="match status" value="1"/>
</dbReference>
<dbReference type="InterPro" id="IPR001387">
    <property type="entry name" value="Cro/C1-type_HTH"/>
</dbReference>
<keyword evidence="1" id="KW-0472">Membrane</keyword>
<keyword evidence="4" id="KW-1185">Reference proteome</keyword>
<protein>
    <submittedName>
        <fullName evidence="3">DUF4115 domain-containing protein</fullName>
    </submittedName>
</protein>
<dbReference type="RefSeq" id="WP_250062485.1">
    <property type="nucleotide sequence ID" value="NZ_JAIKTS010000001.1"/>
</dbReference>
<keyword evidence="1" id="KW-0812">Transmembrane</keyword>
<dbReference type="PROSITE" id="PS50943">
    <property type="entry name" value="HTH_CROC1"/>
    <property type="match status" value="1"/>
</dbReference>
<gene>
    <name evidence="3" type="ORF">K5L01_05030</name>
</gene>
<dbReference type="PANTHER" id="PTHR34475">
    <property type="match status" value="1"/>
</dbReference>
<reference evidence="3 4" key="1">
    <citation type="submission" date="2021-08" db="EMBL/GenBank/DDBJ databases">
        <title>Novel members of of the genus Stenotrophomonas from differernt environment.</title>
        <authorList>
            <person name="Deng Y."/>
        </authorList>
    </citation>
    <scope>NUCLEOTIDE SEQUENCE [LARGE SCALE GENOMIC DNA]</scope>
    <source>
        <strain evidence="3 4">CPCC 101365</strain>
    </source>
</reference>
<dbReference type="SMART" id="SM00530">
    <property type="entry name" value="HTH_XRE"/>
    <property type="match status" value="1"/>
</dbReference>
<dbReference type="Pfam" id="PF13464">
    <property type="entry name" value="RodZ_C"/>
    <property type="match status" value="1"/>
</dbReference>
<dbReference type="InterPro" id="IPR050400">
    <property type="entry name" value="Bact_Cytoskel_RodZ"/>
</dbReference>
<dbReference type="CDD" id="cd00093">
    <property type="entry name" value="HTH_XRE"/>
    <property type="match status" value="1"/>
</dbReference>
<dbReference type="Gene3D" id="1.10.260.40">
    <property type="entry name" value="lambda repressor-like DNA-binding domains"/>
    <property type="match status" value="1"/>
</dbReference>